<comment type="similarity">
    <text evidence="1 3">Belongs to the peptidase S26 family.</text>
</comment>
<feature type="active site" evidence="2">
    <location>
        <position position="133"/>
    </location>
</feature>
<dbReference type="EMBL" id="DSTU01000006">
    <property type="protein sequence ID" value="HFJ54014.1"/>
    <property type="molecule type" value="Genomic_DNA"/>
</dbReference>
<dbReference type="EMBL" id="DSLG01000002">
    <property type="protein sequence ID" value="HEA86470.1"/>
    <property type="molecule type" value="Genomic_DNA"/>
</dbReference>
<proteinExistence type="inferred from homology"/>
<accession>A0A7C1SMF8</accession>
<dbReference type="CDD" id="cd06530">
    <property type="entry name" value="S26_SPase_I"/>
    <property type="match status" value="1"/>
</dbReference>
<keyword evidence="3" id="KW-0812">Transmembrane</keyword>
<dbReference type="SUPFAM" id="SSF51306">
    <property type="entry name" value="LexA/Signal peptidase"/>
    <property type="match status" value="1"/>
</dbReference>
<dbReference type="PRINTS" id="PR00727">
    <property type="entry name" value="LEADERPTASE"/>
</dbReference>
<organism evidence="5">
    <name type="scientific">candidate division WOR-3 bacterium</name>
    <dbReference type="NCBI Taxonomy" id="2052148"/>
    <lineage>
        <taxon>Bacteria</taxon>
        <taxon>Bacteria division WOR-3</taxon>
    </lineage>
</organism>
<dbReference type="PANTHER" id="PTHR43390">
    <property type="entry name" value="SIGNAL PEPTIDASE I"/>
    <property type="match status" value="1"/>
</dbReference>
<dbReference type="EMBL" id="DSKA01000094">
    <property type="protein sequence ID" value="HEE18157.1"/>
    <property type="molecule type" value="Genomic_DNA"/>
</dbReference>
<feature type="domain" description="Peptidase S26" evidence="4">
    <location>
        <begin position="10"/>
        <end position="243"/>
    </location>
</feature>
<dbReference type="InterPro" id="IPR000223">
    <property type="entry name" value="Pept_S26A_signal_pept_1"/>
</dbReference>
<protein>
    <recommendedName>
        <fullName evidence="3">Signal peptidase I</fullName>
        <ecNumber evidence="3">3.4.21.89</ecNumber>
    </recommendedName>
</protein>
<feature type="active site" evidence="2">
    <location>
        <position position="40"/>
    </location>
</feature>
<comment type="subcellular location">
    <subcellularLocation>
        <location evidence="3">Membrane</location>
        <topology evidence="3">Single-pass type II membrane protein</topology>
    </subcellularLocation>
</comment>
<dbReference type="AlphaFoldDB" id="A0A7C1SMF8"/>
<gene>
    <name evidence="5" type="primary">lepB</name>
    <name evidence="6" type="ORF">ENP62_01215</name>
    <name evidence="5" type="ORF">ENP94_00480</name>
    <name evidence="7" type="ORF">ENS16_04915</name>
</gene>
<evidence type="ECO:0000256" key="2">
    <source>
        <dbReference type="PIRSR" id="PIRSR600223-1"/>
    </source>
</evidence>
<comment type="caution">
    <text evidence="5">The sequence shown here is derived from an EMBL/GenBank/DDBJ whole genome shotgun (WGS) entry which is preliminary data.</text>
</comment>
<keyword evidence="3" id="KW-0645">Protease</keyword>
<evidence type="ECO:0000313" key="5">
    <source>
        <dbReference type="EMBL" id="HEA86470.1"/>
    </source>
</evidence>
<keyword evidence="3" id="KW-0472">Membrane</keyword>
<dbReference type="NCBIfam" id="TIGR02227">
    <property type="entry name" value="sigpep_I_bact"/>
    <property type="match status" value="1"/>
</dbReference>
<evidence type="ECO:0000259" key="4">
    <source>
        <dbReference type="Pfam" id="PF10502"/>
    </source>
</evidence>
<name>A0A7C1SMF8_UNCW3</name>
<dbReference type="InterPro" id="IPR036286">
    <property type="entry name" value="LexA/Signal_pep-like_sf"/>
</dbReference>
<dbReference type="GO" id="GO:0009003">
    <property type="term" value="F:signal peptidase activity"/>
    <property type="evidence" value="ECO:0007669"/>
    <property type="project" value="UniProtKB-EC"/>
</dbReference>
<evidence type="ECO:0000313" key="7">
    <source>
        <dbReference type="EMBL" id="HFJ54014.1"/>
    </source>
</evidence>
<comment type="catalytic activity">
    <reaction evidence="3">
        <text>Cleavage of hydrophobic, N-terminal signal or leader sequences from secreted and periplasmic proteins.</text>
        <dbReference type="EC" id="3.4.21.89"/>
    </reaction>
</comment>
<dbReference type="EC" id="3.4.21.89" evidence="3"/>
<dbReference type="GO" id="GO:0004252">
    <property type="term" value="F:serine-type endopeptidase activity"/>
    <property type="evidence" value="ECO:0007669"/>
    <property type="project" value="InterPro"/>
</dbReference>
<dbReference type="GO" id="GO:0006465">
    <property type="term" value="P:signal peptide processing"/>
    <property type="evidence" value="ECO:0007669"/>
    <property type="project" value="InterPro"/>
</dbReference>
<dbReference type="GO" id="GO:0016020">
    <property type="term" value="C:membrane"/>
    <property type="evidence" value="ECO:0007669"/>
    <property type="project" value="UniProtKB-SubCell"/>
</dbReference>
<evidence type="ECO:0000256" key="1">
    <source>
        <dbReference type="ARBA" id="ARBA00009370"/>
    </source>
</evidence>
<dbReference type="PANTHER" id="PTHR43390:SF1">
    <property type="entry name" value="CHLOROPLAST PROCESSING PEPTIDASE"/>
    <property type="match status" value="1"/>
</dbReference>
<dbReference type="InterPro" id="IPR019533">
    <property type="entry name" value="Peptidase_S26"/>
</dbReference>
<evidence type="ECO:0000313" key="6">
    <source>
        <dbReference type="EMBL" id="HEE18157.1"/>
    </source>
</evidence>
<reference evidence="5" key="1">
    <citation type="journal article" date="2020" name="mSystems">
        <title>Genome- and Community-Level Interaction Insights into Carbon Utilization and Element Cycling Functions of Hydrothermarchaeota in Hydrothermal Sediment.</title>
        <authorList>
            <person name="Zhou Z."/>
            <person name="Liu Y."/>
            <person name="Xu W."/>
            <person name="Pan J."/>
            <person name="Luo Z.H."/>
            <person name="Li M."/>
        </authorList>
    </citation>
    <scope>NUCLEOTIDE SEQUENCE [LARGE SCALE GENOMIC DNA]</scope>
    <source>
        <strain evidence="6">SpSt-236</strain>
        <strain evidence="5">SpSt-265</strain>
        <strain evidence="7">SpSt-465</strain>
    </source>
</reference>
<evidence type="ECO:0000256" key="3">
    <source>
        <dbReference type="RuleBase" id="RU362042"/>
    </source>
</evidence>
<dbReference type="Gene3D" id="2.10.109.10">
    <property type="entry name" value="Umud Fragment, subunit A"/>
    <property type="match status" value="1"/>
</dbReference>
<dbReference type="Pfam" id="PF10502">
    <property type="entry name" value="Peptidase_S26"/>
    <property type="match status" value="1"/>
</dbReference>
<sequence length="274" mass="31805">MPKKLGKGLKRFLQEWVPVIIAVLLIRSFLVEAFLVPTGSMEDTIAIGDFMLVNKFVYGIKLPFTDHTLIGFSQPKRGDIVVFRFPLDGDVPEDSANPGRYRRIFPSWLPLLPLFWDTQRHFFTWYVPRNFIKRCVAVAGDTVEIRDKELYINGRREVSPYAVHKFPYTLPPLPEQMKSEFQRLWLNRSFYRSELSPYVRDNFGPVVVPPGHIFAMGDNRDNSEDSRFWGPLALRYIRGKPLILYFSSGAAPNIARIILSPWAIRFNRIGRLVR</sequence>
<keyword evidence="3" id="KW-1133">Transmembrane helix</keyword>
<keyword evidence="3 5" id="KW-0378">Hydrolase</keyword>
<feature type="transmembrane region" description="Helical" evidence="3">
    <location>
        <begin position="12"/>
        <end position="30"/>
    </location>
</feature>